<dbReference type="InterPro" id="IPR003593">
    <property type="entry name" value="AAA+_ATPase"/>
</dbReference>
<organism evidence="6 7">
    <name type="scientific">Velocimicrobium porci</name>
    <dbReference type="NCBI Taxonomy" id="2606634"/>
    <lineage>
        <taxon>Bacteria</taxon>
        <taxon>Bacillati</taxon>
        <taxon>Bacillota</taxon>
        <taxon>Clostridia</taxon>
        <taxon>Lachnospirales</taxon>
        <taxon>Lachnospiraceae</taxon>
        <taxon>Velocimicrobium</taxon>
    </lineage>
</organism>
<evidence type="ECO:0000256" key="3">
    <source>
        <dbReference type="ARBA" id="ARBA00022741"/>
    </source>
</evidence>
<gene>
    <name evidence="6" type="ORF">FYJ58_01600</name>
</gene>
<dbReference type="CDD" id="cd03230">
    <property type="entry name" value="ABC_DR_subfamily_A"/>
    <property type="match status" value="1"/>
</dbReference>
<evidence type="ECO:0000256" key="2">
    <source>
        <dbReference type="ARBA" id="ARBA00022448"/>
    </source>
</evidence>
<dbReference type="SMART" id="SM00382">
    <property type="entry name" value="AAA"/>
    <property type="match status" value="1"/>
</dbReference>
<protein>
    <submittedName>
        <fullName evidence="6">ABC transporter ATP-binding protein</fullName>
    </submittedName>
</protein>
<sequence length="316" mass="35177">MLEIHNLYKRYGKFKALDGLNLEISKGELFGFVGPNGAGKTTTMKIVSGLLSADSGEVFVDDIDAIRDRQALKKKIGYMPDFFGVYDNLKVIEYMEFYASIYGIEGKEAKKLCYDLMELVNLSDKAENYVDGLSRGMKQRLCLARSLVHNPELLILDEPASGLDPRARVEMKEILKNLSSMGKTILISSHILPELAEMCSSIGIIEHGKMVVKGTVQEIMNTMNSSNPLVIKVLDEQDLVIRLLKENPLVENISIKEGSISIGFRGGQREEAMLLQSLIASKVSIHSFSREEGNLESLFMQITEREDMSGGAENEN</sequence>
<keyword evidence="4 6" id="KW-0067">ATP-binding</keyword>
<name>A0A6L5XVE5_9FIRM</name>
<feature type="domain" description="ABC transporter" evidence="5">
    <location>
        <begin position="2"/>
        <end position="232"/>
    </location>
</feature>
<dbReference type="PANTHER" id="PTHR43335:SF3">
    <property type="entry name" value="ABC TRANSPORTER"/>
    <property type="match status" value="1"/>
</dbReference>
<evidence type="ECO:0000259" key="5">
    <source>
        <dbReference type="PROSITE" id="PS50893"/>
    </source>
</evidence>
<dbReference type="SUPFAM" id="SSF52540">
    <property type="entry name" value="P-loop containing nucleoside triphosphate hydrolases"/>
    <property type="match status" value="1"/>
</dbReference>
<dbReference type="Gene3D" id="3.40.50.300">
    <property type="entry name" value="P-loop containing nucleotide triphosphate hydrolases"/>
    <property type="match status" value="1"/>
</dbReference>
<evidence type="ECO:0000256" key="1">
    <source>
        <dbReference type="ARBA" id="ARBA00005417"/>
    </source>
</evidence>
<reference evidence="6 7" key="1">
    <citation type="submission" date="2019-08" db="EMBL/GenBank/DDBJ databases">
        <title>In-depth cultivation of the pig gut microbiome towards novel bacterial diversity and tailored functional studies.</title>
        <authorList>
            <person name="Wylensek D."/>
            <person name="Hitch T.C.A."/>
            <person name="Clavel T."/>
        </authorList>
    </citation>
    <scope>NUCLEOTIDE SEQUENCE [LARGE SCALE GENOMIC DNA]</scope>
    <source>
        <strain evidence="6 7">WCA-693-APC-MOT-I</strain>
    </source>
</reference>
<keyword evidence="7" id="KW-1185">Reference proteome</keyword>
<comment type="similarity">
    <text evidence="1">Belongs to the ABC transporter superfamily.</text>
</comment>
<comment type="caution">
    <text evidence="6">The sequence shown here is derived from an EMBL/GenBank/DDBJ whole genome shotgun (WGS) entry which is preliminary data.</text>
</comment>
<keyword evidence="3" id="KW-0547">Nucleotide-binding</keyword>
<dbReference type="EMBL" id="VUMT01000002">
    <property type="protein sequence ID" value="MSS62589.1"/>
    <property type="molecule type" value="Genomic_DNA"/>
</dbReference>
<proteinExistence type="inferred from homology"/>
<dbReference type="GO" id="GO:0005524">
    <property type="term" value="F:ATP binding"/>
    <property type="evidence" value="ECO:0007669"/>
    <property type="project" value="UniProtKB-KW"/>
</dbReference>
<dbReference type="Pfam" id="PF00005">
    <property type="entry name" value="ABC_tran"/>
    <property type="match status" value="1"/>
</dbReference>
<keyword evidence="2" id="KW-0813">Transport</keyword>
<dbReference type="PROSITE" id="PS50893">
    <property type="entry name" value="ABC_TRANSPORTER_2"/>
    <property type="match status" value="1"/>
</dbReference>
<dbReference type="AlphaFoldDB" id="A0A6L5XVE5"/>
<accession>A0A6L5XVE5</accession>
<dbReference type="Proteomes" id="UP000482209">
    <property type="component" value="Unassembled WGS sequence"/>
</dbReference>
<evidence type="ECO:0000313" key="6">
    <source>
        <dbReference type="EMBL" id="MSS62589.1"/>
    </source>
</evidence>
<dbReference type="GO" id="GO:0016887">
    <property type="term" value="F:ATP hydrolysis activity"/>
    <property type="evidence" value="ECO:0007669"/>
    <property type="project" value="InterPro"/>
</dbReference>
<dbReference type="InterPro" id="IPR003439">
    <property type="entry name" value="ABC_transporter-like_ATP-bd"/>
</dbReference>
<dbReference type="RefSeq" id="WP_154516294.1">
    <property type="nucleotide sequence ID" value="NZ_VUMT01000002.1"/>
</dbReference>
<evidence type="ECO:0000256" key="4">
    <source>
        <dbReference type="ARBA" id="ARBA00022840"/>
    </source>
</evidence>
<dbReference type="InterPro" id="IPR027417">
    <property type="entry name" value="P-loop_NTPase"/>
</dbReference>
<evidence type="ECO:0000313" key="7">
    <source>
        <dbReference type="Proteomes" id="UP000482209"/>
    </source>
</evidence>
<dbReference type="PANTHER" id="PTHR43335">
    <property type="entry name" value="ABC TRANSPORTER, ATP-BINDING PROTEIN"/>
    <property type="match status" value="1"/>
</dbReference>